<dbReference type="Pfam" id="PF13692">
    <property type="entry name" value="Glyco_trans_1_4"/>
    <property type="match status" value="1"/>
</dbReference>
<organism evidence="2 3">
    <name type="scientific">Marinomonas pontica</name>
    <dbReference type="NCBI Taxonomy" id="264739"/>
    <lineage>
        <taxon>Bacteria</taxon>
        <taxon>Pseudomonadati</taxon>
        <taxon>Pseudomonadota</taxon>
        <taxon>Gammaproteobacteria</taxon>
        <taxon>Oceanospirillales</taxon>
        <taxon>Oceanospirillaceae</taxon>
        <taxon>Marinomonas</taxon>
    </lineage>
</organism>
<keyword evidence="2" id="KW-0808">Transferase</keyword>
<evidence type="ECO:0000313" key="2">
    <source>
        <dbReference type="EMBL" id="BDX03988.1"/>
    </source>
</evidence>
<dbReference type="RefSeq" id="WP_338268913.1">
    <property type="nucleotide sequence ID" value="NZ_AP027271.1"/>
</dbReference>
<protein>
    <submittedName>
        <fullName evidence="2">Glycosyl transferase family 1</fullName>
    </submittedName>
</protein>
<proteinExistence type="predicted"/>
<dbReference type="EMBL" id="AP027271">
    <property type="protein sequence ID" value="BDX03988.1"/>
    <property type="molecule type" value="Genomic_DNA"/>
</dbReference>
<dbReference type="Pfam" id="PF13477">
    <property type="entry name" value="Glyco_trans_4_2"/>
    <property type="match status" value="1"/>
</dbReference>
<keyword evidence="3" id="KW-1185">Reference proteome</keyword>
<evidence type="ECO:0000313" key="3">
    <source>
        <dbReference type="Proteomes" id="UP001307608"/>
    </source>
</evidence>
<dbReference type="CDD" id="cd03808">
    <property type="entry name" value="GT4_CapM-like"/>
    <property type="match status" value="1"/>
</dbReference>
<dbReference type="Proteomes" id="UP001307608">
    <property type="component" value="Chromosome"/>
</dbReference>
<evidence type="ECO:0000259" key="1">
    <source>
        <dbReference type="Pfam" id="PF13477"/>
    </source>
</evidence>
<gene>
    <name evidence="2" type="primary">rfpB</name>
    <name evidence="2" type="ORF">MACH16_27360</name>
</gene>
<name>A0ABN6WSZ3_9GAMM</name>
<accession>A0ABN6WSZ3</accession>
<feature type="domain" description="Glycosyltransferase subfamily 4-like N-terminal" evidence="1">
    <location>
        <begin position="17"/>
        <end position="154"/>
    </location>
</feature>
<dbReference type="Gene3D" id="3.40.50.2000">
    <property type="entry name" value="Glycogen Phosphorylase B"/>
    <property type="match status" value="2"/>
</dbReference>
<dbReference type="PANTHER" id="PTHR12526:SF638">
    <property type="entry name" value="SPORE COAT PROTEIN SA"/>
    <property type="match status" value="1"/>
</dbReference>
<dbReference type="InterPro" id="IPR028098">
    <property type="entry name" value="Glyco_trans_4-like_N"/>
</dbReference>
<dbReference type="PANTHER" id="PTHR12526">
    <property type="entry name" value="GLYCOSYLTRANSFERASE"/>
    <property type="match status" value="1"/>
</dbReference>
<dbReference type="GO" id="GO:0016740">
    <property type="term" value="F:transferase activity"/>
    <property type="evidence" value="ECO:0007669"/>
    <property type="project" value="UniProtKB-KW"/>
</dbReference>
<dbReference type="SUPFAM" id="SSF53756">
    <property type="entry name" value="UDP-Glycosyltransferase/glycogen phosphorylase"/>
    <property type="match status" value="1"/>
</dbReference>
<sequence length="377" mass="41836">MNIALVSQNVSPGFLIFRKDFIKYLVAQGHTVFAFALDYTAETKAAVVELGATPIDYSLSKTGINPFRDLKDTLALSKKLKAVQPDVVFSFFVKPSIYGTLAAKLAGVPCRIAMLEGLGYIHTPSKSGFSLKKRLLQLVHGGLCTIGYAFADKVLFLNLDDPNDLAKKSLLNREKLQVLGPIGLDLDSYPYKQIATFEPIRFIFIARLLADKGIFEYLEAARIVKQTYPSAEFIVLGGFDFNNPAALSSFQMDEVIEEGIITYPGHVTNVSQWIEESHVFVLPSYREGFPRSTQEAMAIGRAVITTDVPGCRETVIDGVNGFIVPPFDSAILAEKMIYLIEHPEEIQRMGDESHRIAKERFDVHRINPILADIVIGK</sequence>
<reference evidence="2 3" key="1">
    <citation type="submission" date="2023-01" db="EMBL/GenBank/DDBJ databases">
        <title>Complete genome sequence of Marinomonas pontica strain 200518_36.</title>
        <authorList>
            <person name="Ueki S."/>
            <person name="Gajardo G."/>
            <person name="Maruyama F."/>
        </authorList>
    </citation>
    <scope>NUCLEOTIDE SEQUENCE [LARGE SCALE GENOMIC DNA]</scope>
    <source>
        <strain evidence="2 3">200518_36</strain>
    </source>
</reference>